<protein>
    <recommendedName>
        <fullName evidence="4">DUF4352 domain-containing protein</fullName>
    </recommendedName>
</protein>
<dbReference type="STRING" id="504797.SAMN05421678_12211"/>
<name>A0A1I3B3K9_9ACTN</name>
<reference evidence="2 3" key="1">
    <citation type="submission" date="2016-10" db="EMBL/GenBank/DDBJ databases">
        <authorList>
            <person name="de Groot N.N."/>
        </authorList>
    </citation>
    <scope>NUCLEOTIDE SEQUENCE [LARGE SCALE GENOMIC DNA]</scope>
    <source>
        <strain evidence="2 3">CPCC 202808</strain>
    </source>
</reference>
<evidence type="ECO:0000256" key="1">
    <source>
        <dbReference type="SAM" id="SignalP"/>
    </source>
</evidence>
<sequence>MPRSVHRSVVGRGLSVVRKQPVVRLRWLLAFALLLPLAAVTDAVAAGHPGTPVMRQGQTVAFGRTGEYAGAAWRLVTFVPSAPRHALRVRTGWTAVYVALTVTPRDSAAGGRIQGCRLSVADRGGHAWYPAGVLFTDIRRQVEDAAIGCFRHTGRFLRHPIPAGKTQNVVTAFLVPKASVRDLALRVLVPDAAPAYLRLVPGIDVKHA</sequence>
<feature type="signal peptide" evidence="1">
    <location>
        <begin position="1"/>
        <end position="45"/>
    </location>
</feature>
<accession>A0A1I3B3K9</accession>
<gene>
    <name evidence="2" type="ORF">SAMN05421678_12211</name>
</gene>
<evidence type="ECO:0000313" key="3">
    <source>
        <dbReference type="Proteomes" id="UP000199052"/>
    </source>
</evidence>
<evidence type="ECO:0000313" key="2">
    <source>
        <dbReference type="EMBL" id="SFH56873.1"/>
    </source>
</evidence>
<feature type="chain" id="PRO_5039551054" description="DUF4352 domain-containing protein" evidence="1">
    <location>
        <begin position="46"/>
        <end position="208"/>
    </location>
</feature>
<dbReference type="EMBL" id="FOOI01000022">
    <property type="protein sequence ID" value="SFH56873.1"/>
    <property type="molecule type" value="Genomic_DNA"/>
</dbReference>
<proteinExistence type="predicted"/>
<dbReference type="AlphaFoldDB" id="A0A1I3B3K9"/>
<evidence type="ECO:0008006" key="4">
    <source>
        <dbReference type="Google" id="ProtNLM"/>
    </source>
</evidence>
<organism evidence="2 3">
    <name type="scientific">Actinopolymorpha cephalotaxi</name>
    <dbReference type="NCBI Taxonomy" id="504797"/>
    <lineage>
        <taxon>Bacteria</taxon>
        <taxon>Bacillati</taxon>
        <taxon>Actinomycetota</taxon>
        <taxon>Actinomycetes</taxon>
        <taxon>Propionibacteriales</taxon>
        <taxon>Actinopolymorphaceae</taxon>
        <taxon>Actinopolymorpha</taxon>
    </lineage>
</organism>
<dbReference type="Proteomes" id="UP000199052">
    <property type="component" value="Unassembled WGS sequence"/>
</dbReference>
<keyword evidence="1" id="KW-0732">Signal</keyword>